<sequence>MAPRKRKNQKEEPAEVTTMTTTVVTHRSTRRVTRSLTRGASSANPVESRSELPARKKSKGAQKKKEPKKEKGEEVEKDEAEAEGEDVEEEKEKAEESEEGAEAEGEKEEVEGDEAEENDGEVKEGAETEGEKEEVEGDEAEENDGEESNKKTIVIEHCKQCNSFKTRANQVKGGLEKGVPGITVLINPDKPRRGCFEIREEGGETFISLLGMKRPFKPMKDLNMEEVIGNIIEKIK</sequence>
<feature type="compositionally biased region" description="Low complexity" evidence="2">
    <location>
        <begin position="16"/>
        <end position="26"/>
    </location>
</feature>
<dbReference type="PANTHER" id="PTHR33638">
    <property type="entry name" value="SELENOPROTEIN H"/>
    <property type="match status" value="1"/>
</dbReference>
<proteinExistence type="predicted"/>
<dbReference type="InterPro" id="IPR052674">
    <property type="entry name" value="SelWTH-like"/>
</dbReference>
<dbReference type="RefSeq" id="XP_008219802.1">
    <property type="nucleotide sequence ID" value="XM_008221580.2"/>
</dbReference>
<organism evidence="3 4">
    <name type="scientific">Prunus mume</name>
    <name type="common">Japanese apricot</name>
    <name type="synonym">Armeniaca mume</name>
    <dbReference type="NCBI Taxonomy" id="102107"/>
    <lineage>
        <taxon>Eukaryota</taxon>
        <taxon>Viridiplantae</taxon>
        <taxon>Streptophyta</taxon>
        <taxon>Embryophyta</taxon>
        <taxon>Tracheophyta</taxon>
        <taxon>Spermatophyta</taxon>
        <taxon>Magnoliopsida</taxon>
        <taxon>eudicotyledons</taxon>
        <taxon>Gunneridae</taxon>
        <taxon>Pentapetalae</taxon>
        <taxon>rosids</taxon>
        <taxon>fabids</taxon>
        <taxon>Rosales</taxon>
        <taxon>Rosaceae</taxon>
        <taxon>Amygdaloideae</taxon>
        <taxon>Amygdaleae</taxon>
        <taxon>Prunus</taxon>
    </lineage>
</organism>
<feature type="compositionally biased region" description="Basic and acidic residues" evidence="2">
    <location>
        <begin position="63"/>
        <end position="74"/>
    </location>
</feature>
<dbReference type="InterPro" id="IPR011893">
    <property type="entry name" value="Selenoprotein_Rdx-typ"/>
</dbReference>
<evidence type="ECO:0000256" key="1">
    <source>
        <dbReference type="ARBA" id="ARBA00023284"/>
    </source>
</evidence>
<reference evidence="4" key="2">
    <citation type="submission" date="2025-08" db="UniProtKB">
        <authorList>
            <consortium name="RefSeq"/>
        </authorList>
    </citation>
    <scope>IDENTIFICATION</scope>
</reference>
<dbReference type="Gene3D" id="3.40.30.10">
    <property type="entry name" value="Glutaredoxin"/>
    <property type="match status" value="1"/>
</dbReference>
<evidence type="ECO:0000256" key="2">
    <source>
        <dbReference type="SAM" id="MobiDB-lite"/>
    </source>
</evidence>
<dbReference type="PANTHER" id="PTHR33638:SF1">
    <property type="entry name" value="SELENOPROTEIN H"/>
    <property type="match status" value="1"/>
</dbReference>
<keyword evidence="1" id="KW-0676">Redox-active center</keyword>
<dbReference type="Proteomes" id="UP000694861">
    <property type="component" value="Linkage group LG2"/>
</dbReference>
<dbReference type="NCBIfam" id="TIGR02174">
    <property type="entry name" value="CXXU_selWTH"/>
    <property type="match status" value="1"/>
</dbReference>
<gene>
    <name evidence="4" type="primary">LOC103319985</name>
</gene>
<reference evidence="3" key="1">
    <citation type="journal article" date="2012" name="Nat. Commun.">
        <title>The genome of Prunus mume.</title>
        <authorList>
            <person name="Zhang Q."/>
            <person name="Chen W."/>
            <person name="Sun L."/>
            <person name="Zhao F."/>
            <person name="Huang B."/>
            <person name="Yang W."/>
            <person name="Tao Y."/>
            <person name="Wang J."/>
            <person name="Yuan Z."/>
            <person name="Fan G."/>
            <person name="Xing Z."/>
            <person name="Han C."/>
            <person name="Pan H."/>
            <person name="Zhong X."/>
            <person name="Shi W."/>
            <person name="Liang X."/>
            <person name="Du D."/>
            <person name="Sun F."/>
            <person name="Xu Z."/>
            <person name="Hao R."/>
            <person name="Lv T."/>
            <person name="Lv Y."/>
            <person name="Zheng Z."/>
            <person name="Sun M."/>
            <person name="Luo L."/>
            <person name="Cai M."/>
            <person name="Gao Y."/>
            <person name="Wang J."/>
            <person name="Yin Y."/>
            <person name="Xu X."/>
            <person name="Cheng T."/>
            <person name="Wang J."/>
        </authorList>
    </citation>
    <scope>NUCLEOTIDE SEQUENCE [LARGE SCALE GENOMIC DNA]</scope>
</reference>
<dbReference type="GeneID" id="103319985"/>
<feature type="compositionally biased region" description="Acidic residues" evidence="2">
    <location>
        <begin position="75"/>
        <end position="119"/>
    </location>
</feature>
<feature type="compositionally biased region" description="Acidic residues" evidence="2">
    <location>
        <begin position="127"/>
        <end position="146"/>
    </location>
</feature>
<evidence type="ECO:0000313" key="3">
    <source>
        <dbReference type="Proteomes" id="UP000694861"/>
    </source>
</evidence>
<evidence type="ECO:0000313" key="4">
    <source>
        <dbReference type="RefSeq" id="XP_008219802.1"/>
    </source>
</evidence>
<name>A0ABM0N5D6_PRUMU</name>
<feature type="region of interest" description="Disordered" evidence="2">
    <location>
        <begin position="1"/>
        <end position="150"/>
    </location>
</feature>
<protein>
    <submittedName>
        <fullName evidence="4">Protein FAM9A-like</fullName>
    </submittedName>
</protein>
<keyword evidence="3" id="KW-1185">Reference proteome</keyword>
<accession>A0ABM0N5D6</accession>